<feature type="non-terminal residue" evidence="1">
    <location>
        <position position="194"/>
    </location>
</feature>
<keyword evidence="2" id="KW-1185">Reference proteome</keyword>
<dbReference type="Proteomes" id="UP000790377">
    <property type="component" value="Unassembled WGS sequence"/>
</dbReference>
<accession>A0ACB7ZWD4</accession>
<organism evidence="1 2">
    <name type="scientific">Hygrophoropsis aurantiaca</name>
    <dbReference type="NCBI Taxonomy" id="72124"/>
    <lineage>
        <taxon>Eukaryota</taxon>
        <taxon>Fungi</taxon>
        <taxon>Dikarya</taxon>
        <taxon>Basidiomycota</taxon>
        <taxon>Agaricomycotina</taxon>
        <taxon>Agaricomycetes</taxon>
        <taxon>Agaricomycetidae</taxon>
        <taxon>Boletales</taxon>
        <taxon>Coniophorineae</taxon>
        <taxon>Hygrophoropsidaceae</taxon>
        <taxon>Hygrophoropsis</taxon>
    </lineage>
</organism>
<evidence type="ECO:0000313" key="2">
    <source>
        <dbReference type="Proteomes" id="UP000790377"/>
    </source>
</evidence>
<comment type="caution">
    <text evidence="1">The sequence shown here is derived from an EMBL/GenBank/DDBJ whole genome shotgun (WGS) entry which is preliminary data.</text>
</comment>
<evidence type="ECO:0000313" key="1">
    <source>
        <dbReference type="EMBL" id="KAH7905174.1"/>
    </source>
</evidence>
<gene>
    <name evidence="1" type="ORF">BJ138DRAFT_969569</name>
</gene>
<reference evidence="1" key="1">
    <citation type="journal article" date="2021" name="New Phytol.">
        <title>Evolutionary innovations through gain and loss of genes in the ectomycorrhizal Boletales.</title>
        <authorList>
            <person name="Wu G."/>
            <person name="Miyauchi S."/>
            <person name="Morin E."/>
            <person name="Kuo A."/>
            <person name="Drula E."/>
            <person name="Varga T."/>
            <person name="Kohler A."/>
            <person name="Feng B."/>
            <person name="Cao Y."/>
            <person name="Lipzen A."/>
            <person name="Daum C."/>
            <person name="Hundley H."/>
            <person name="Pangilinan J."/>
            <person name="Johnson J."/>
            <person name="Barry K."/>
            <person name="LaButti K."/>
            <person name="Ng V."/>
            <person name="Ahrendt S."/>
            <person name="Min B."/>
            <person name="Choi I.G."/>
            <person name="Park H."/>
            <person name="Plett J.M."/>
            <person name="Magnuson J."/>
            <person name="Spatafora J.W."/>
            <person name="Nagy L.G."/>
            <person name="Henrissat B."/>
            <person name="Grigoriev I.V."/>
            <person name="Yang Z.L."/>
            <person name="Xu J."/>
            <person name="Martin F.M."/>
        </authorList>
    </citation>
    <scope>NUCLEOTIDE SEQUENCE</scope>
    <source>
        <strain evidence="1">ATCC 28755</strain>
    </source>
</reference>
<name>A0ACB7ZWD4_9AGAM</name>
<dbReference type="EMBL" id="MU268253">
    <property type="protein sequence ID" value="KAH7905174.1"/>
    <property type="molecule type" value="Genomic_DNA"/>
</dbReference>
<protein>
    <submittedName>
        <fullName evidence="1">Uncharacterized protein</fullName>
    </submittedName>
</protein>
<proteinExistence type="predicted"/>
<sequence length="194" mass="22090">IARLHDLYVTFRTLLEQSRKIVSSHTCSQCPQFTAVFEMIYKKSPADRSKSYRQKRNPVKVKNNIEHKHNEPKLHKPNFPPKPLSIDVIENITRNYCKDLQPSHIQEAGCAVCGELQLIKDLTSPTDIDCDLSILCVEGVTRAERLVSDDPIISKPCPILDPACKHMCSKCLKDIKKNKIPLFSLANHMWLGEV</sequence>
<feature type="non-terminal residue" evidence="1">
    <location>
        <position position="1"/>
    </location>
</feature>